<dbReference type="SUPFAM" id="SSF53850">
    <property type="entry name" value="Periplasmic binding protein-like II"/>
    <property type="match status" value="1"/>
</dbReference>
<feature type="domain" description="HTH lysR-type" evidence="5">
    <location>
        <begin position="1"/>
        <end position="59"/>
    </location>
</feature>
<proteinExistence type="inferred from homology"/>
<dbReference type="AlphaFoldDB" id="A0A2G3E3P5"/>
<evidence type="ECO:0000256" key="2">
    <source>
        <dbReference type="ARBA" id="ARBA00023015"/>
    </source>
</evidence>
<sequence length="305" mass="34463">MTTLQVNCFLEVAKCLNFSKAAANLYISQPSLSRNIVQLEKELHVKLFSRNSFQGTSLTEAGECMLAAFQQTQGIIDKAIAEARSLNDQKVYTIMLGVLDGQMLDQKFHDMISEFKKAYPNIRIKVLSGGFQELNLQLDSDELDLILTLGCELSPRTKVSSCVFYTLPTYLVIPKDFELDEGTKEHSLAEFAELPFVYAKQDDAPYVIDLLHKACQSAGFMPKIEFVDSLKEQTMSLEMGNGAAGFNSLHAICHSPNVRTVTVKEFTAQDFLLAWKEEPPHKAIRIFTQWFDSWHKTYLSHQESL</sequence>
<reference evidence="6 7" key="1">
    <citation type="submission" date="2017-10" db="EMBL/GenBank/DDBJ databases">
        <title>Resolving the taxonomy of Roseburia spp., Eubacterium rectale and Agathobacter spp. through phylogenomic analysis.</title>
        <authorList>
            <person name="Sheridan P.O."/>
            <person name="Walker A.W."/>
            <person name="Duncan S.H."/>
            <person name="Scott K.P."/>
            <person name="Toole P.W.O."/>
            <person name="Luis P."/>
            <person name="Flint H.J."/>
        </authorList>
    </citation>
    <scope>NUCLEOTIDE SEQUENCE [LARGE SCALE GENOMIC DNA]</scope>
    <source>
        <strain evidence="6 7">JK623</strain>
    </source>
</reference>
<comment type="similarity">
    <text evidence="1">Belongs to the LysR transcriptional regulatory family.</text>
</comment>
<dbReference type="GO" id="GO:0003677">
    <property type="term" value="F:DNA binding"/>
    <property type="evidence" value="ECO:0007669"/>
    <property type="project" value="UniProtKB-KW"/>
</dbReference>
<dbReference type="Pfam" id="PF00126">
    <property type="entry name" value="HTH_1"/>
    <property type="match status" value="1"/>
</dbReference>
<dbReference type="Gene3D" id="1.10.10.10">
    <property type="entry name" value="Winged helix-like DNA-binding domain superfamily/Winged helix DNA-binding domain"/>
    <property type="match status" value="1"/>
</dbReference>
<dbReference type="PANTHER" id="PTHR30346">
    <property type="entry name" value="TRANSCRIPTIONAL DUAL REGULATOR HCAR-RELATED"/>
    <property type="match status" value="1"/>
</dbReference>
<dbReference type="CDD" id="cd05466">
    <property type="entry name" value="PBP2_LTTR_substrate"/>
    <property type="match status" value="1"/>
</dbReference>
<comment type="caution">
    <text evidence="6">The sequence shown here is derived from an EMBL/GenBank/DDBJ whole genome shotgun (WGS) entry which is preliminary data.</text>
</comment>
<dbReference type="InterPro" id="IPR000847">
    <property type="entry name" value="LysR_HTH_N"/>
</dbReference>
<dbReference type="EMBL" id="PDYG01000024">
    <property type="protein sequence ID" value="PHU37898.1"/>
    <property type="molecule type" value="Genomic_DNA"/>
</dbReference>
<dbReference type="PRINTS" id="PR00039">
    <property type="entry name" value="HTHLYSR"/>
</dbReference>
<dbReference type="GO" id="GO:0032993">
    <property type="term" value="C:protein-DNA complex"/>
    <property type="evidence" value="ECO:0007669"/>
    <property type="project" value="TreeGrafter"/>
</dbReference>
<keyword evidence="3" id="KW-0238">DNA-binding</keyword>
<dbReference type="InterPro" id="IPR036390">
    <property type="entry name" value="WH_DNA-bd_sf"/>
</dbReference>
<dbReference type="PANTHER" id="PTHR30346:SF28">
    <property type="entry name" value="HTH-TYPE TRANSCRIPTIONAL REGULATOR CYNR"/>
    <property type="match status" value="1"/>
</dbReference>
<dbReference type="PROSITE" id="PS50931">
    <property type="entry name" value="HTH_LYSR"/>
    <property type="match status" value="1"/>
</dbReference>
<evidence type="ECO:0000259" key="5">
    <source>
        <dbReference type="PROSITE" id="PS50931"/>
    </source>
</evidence>
<dbReference type="SUPFAM" id="SSF46785">
    <property type="entry name" value="Winged helix' DNA-binding domain"/>
    <property type="match status" value="1"/>
</dbReference>
<protein>
    <recommendedName>
        <fullName evidence="5">HTH lysR-type domain-containing protein</fullName>
    </recommendedName>
</protein>
<accession>A0A2G3E3P5</accession>
<keyword evidence="2" id="KW-0805">Transcription regulation</keyword>
<name>A0A2G3E3P5_9FIRM</name>
<dbReference type="RefSeq" id="WP_099385926.1">
    <property type="nucleotide sequence ID" value="NZ_JANSWH010000086.1"/>
</dbReference>
<gene>
    <name evidence="6" type="ORF">CSX02_05505</name>
</gene>
<dbReference type="Gene3D" id="3.40.190.10">
    <property type="entry name" value="Periplasmic binding protein-like II"/>
    <property type="match status" value="2"/>
</dbReference>
<keyword evidence="4" id="KW-0804">Transcription</keyword>
<evidence type="ECO:0000256" key="4">
    <source>
        <dbReference type="ARBA" id="ARBA00023163"/>
    </source>
</evidence>
<evidence type="ECO:0000313" key="6">
    <source>
        <dbReference type="EMBL" id="PHU37898.1"/>
    </source>
</evidence>
<reference evidence="6 7" key="2">
    <citation type="submission" date="2017-10" db="EMBL/GenBank/DDBJ databases">
        <authorList>
            <person name="Banno H."/>
            <person name="Chua N.-H."/>
        </authorList>
    </citation>
    <scope>NUCLEOTIDE SEQUENCE [LARGE SCALE GENOMIC DNA]</scope>
    <source>
        <strain evidence="6 7">JK623</strain>
    </source>
</reference>
<evidence type="ECO:0000256" key="1">
    <source>
        <dbReference type="ARBA" id="ARBA00009437"/>
    </source>
</evidence>
<dbReference type="GO" id="GO:0003700">
    <property type="term" value="F:DNA-binding transcription factor activity"/>
    <property type="evidence" value="ECO:0007669"/>
    <property type="project" value="InterPro"/>
</dbReference>
<evidence type="ECO:0000313" key="7">
    <source>
        <dbReference type="Proteomes" id="UP000224563"/>
    </source>
</evidence>
<evidence type="ECO:0000256" key="3">
    <source>
        <dbReference type="ARBA" id="ARBA00023125"/>
    </source>
</evidence>
<dbReference type="InterPro" id="IPR005119">
    <property type="entry name" value="LysR_subst-bd"/>
</dbReference>
<dbReference type="InterPro" id="IPR036388">
    <property type="entry name" value="WH-like_DNA-bd_sf"/>
</dbReference>
<dbReference type="Proteomes" id="UP000224563">
    <property type="component" value="Unassembled WGS sequence"/>
</dbReference>
<dbReference type="Pfam" id="PF03466">
    <property type="entry name" value="LysR_substrate"/>
    <property type="match status" value="1"/>
</dbReference>
<keyword evidence="7" id="KW-1185">Reference proteome</keyword>
<organism evidence="6 7">
    <name type="scientific">Agathobacter ruminis</name>
    <dbReference type="NCBI Taxonomy" id="1712665"/>
    <lineage>
        <taxon>Bacteria</taxon>
        <taxon>Bacillati</taxon>
        <taxon>Bacillota</taxon>
        <taxon>Clostridia</taxon>
        <taxon>Lachnospirales</taxon>
        <taxon>Lachnospiraceae</taxon>
        <taxon>Agathobacter</taxon>
    </lineage>
</organism>